<dbReference type="Proteomes" id="UP000053820">
    <property type="component" value="Unassembled WGS sequence"/>
</dbReference>
<evidence type="ECO:0000313" key="1">
    <source>
        <dbReference type="EMBL" id="KIJ59747.1"/>
    </source>
</evidence>
<name>A0A0C9W9U7_9AGAM</name>
<dbReference type="EMBL" id="KN839881">
    <property type="protein sequence ID" value="KIJ59747.1"/>
    <property type="molecule type" value="Genomic_DNA"/>
</dbReference>
<dbReference type="AlphaFoldDB" id="A0A0C9W9U7"/>
<dbReference type="OrthoDB" id="2669721at2759"/>
<reference evidence="1 2" key="1">
    <citation type="submission" date="2014-04" db="EMBL/GenBank/DDBJ databases">
        <title>Evolutionary Origins and Diversification of the Mycorrhizal Mutualists.</title>
        <authorList>
            <consortium name="DOE Joint Genome Institute"/>
            <consortium name="Mycorrhizal Genomics Consortium"/>
            <person name="Kohler A."/>
            <person name="Kuo A."/>
            <person name="Nagy L.G."/>
            <person name="Floudas D."/>
            <person name="Copeland A."/>
            <person name="Barry K.W."/>
            <person name="Cichocki N."/>
            <person name="Veneault-Fourrey C."/>
            <person name="LaButti K."/>
            <person name="Lindquist E.A."/>
            <person name="Lipzen A."/>
            <person name="Lundell T."/>
            <person name="Morin E."/>
            <person name="Murat C."/>
            <person name="Riley R."/>
            <person name="Ohm R."/>
            <person name="Sun H."/>
            <person name="Tunlid A."/>
            <person name="Henrissat B."/>
            <person name="Grigoriev I.V."/>
            <person name="Hibbett D.S."/>
            <person name="Martin F."/>
        </authorList>
    </citation>
    <scope>NUCLEOTIDE SEQUENCE [LARGE SCALE GENOMIC DNA]</scope>
    <source>
        <strain evidence="1 2">MD-312</strain>
    </source>
</reference>
<gene>
    <name evidence="1" type="ORF">HYDPIDRAFT_100063</name>
</gene>
<accession>A0A0C9W9U7</accession>
<evidence type="ECO:0000313" key="2">
    <source>
        <dbReference type="Proteomes" id="UP000053820"/>
    </source>
</evidence>
<proteinExistence type="predicted"/>
<feature type="non-terminal residue" evidence="1">
    <location>
        <position position="1"/>
    </location>
</feature>
<organism evidence="1 2">
    <name type="scientific">Hydnomerulius pinastri MD-312</name>
    <dbReference type="NCBI Taxonomy" id="994086"/>
    <lineage>
        <taxon>Eukaryota</taxon>
        <taxon>Fungi</taxon>
        <taxon>Dikarya</taxon>
        <taxon>Basidiomycota</taxon>
        <taxon>Agaricomycotina</taxon>
        <taxon>Agaricomycetes</taxon>
        <taxon>Agaricomycetidae</taxon>
        <taxon>Boletales</taxon>
        <taxon>Boletales incertae sedis</taxon>
        <taxon>Leucogyrophana</taxon>
    </lineage>
</organism>
<keyword evidence="2" id="KW-1185">Reference proteome</keyword>
<dbReference type="HOGENOM" id="CLU_184138_0_0_1"/>
<protein>
    <submittedName>
        <fullName evidence="1">Uncharacterized protein</fullName>
    </submittedName>
</protein>
<sequence>PPICYAQWTMEQTIGNLGQEIQQPSKPYANLVQEGLCRCKVNSLLSTMPELDNPPKEHPHRSINLGDGYVLLRK</sequence>